<feature type="transmembrane region" description="Helical" evidence="2">
    <location>
        <begin position="415"/>
        <end position="433"/>
    </location>
</feature>
<dbReference type="SUPFAM" id="SSF48452">
    <property type="entry name" value="TPR-like"/>
    <property type="match status" value="1"/>
</dbReference>
<dbReference type="OrthoDB" id="199532at2759"/>
<evidence type="ECO:0000313" key="4">
    <source>
        <dbReference type="Proteomes" id="UP001165065"/>
    </source>
</evidence>
<keyword evidence="2" id="KW-0472">Membrane</keyword>
<keyword evidence="2" id="KW-0812">Transmembrane</keyword>
<accession>A0A9W7G2Z7</accession>
<comment type="caution">
    <text evidence="3">The sequence shown here is derived from an EMBL/GenBank/DDBJ whole genome shotgun (WGS) entry which is preliminary data.</text>
</comment>
<dbReference type="InterPro" id="IPR011990">
    <property type="entry name" value="TPR-like_helical_dom_sf"/>
</dbReference>
<dbReference type="PANTHER" id="PTHR46512">
    <property type="entry name" value="PEPTIDYLPROLYL ISOMERASE"/>
    <property type="match status" value="1"/>
</dbReference>
<evidence type="ECO:0000256" key="1">
    <source>
        <dbReference type="SAM" id="MobiDB-lite"/>
    </source>
</evidence>
<protein>
    <submittedName>
        <fullName evidence="3">Uncharacterized protein</fullName>
    </submittedName>
</protein>
<dbReference type="Gene3D" id="1.25.40.10">
    <property type="entry name" value="Tetratricopeptide repeat domain"/>
    <property type="match status" value="1"/>
</dbReference>
<keyword evidence="2" id="KW-1133">Transmembrane helix</keyword>
<dbReference type="Proteomes" id="UP001165065">
    <property type="component" value="Unassembled WGS sequence"/>
</dbReference>
<evidence type="ECO:0000256" key="2">
    <source>
        <dbReference type="SAM" id="Phobius"/>
    </source>
</evidence>
<name>A0A9W7G2Z7_9STRA</name>
<keyword evidence="4" id="KW-1185">Reference proteome</keyword>
<reference evidence="4" key="1">
    <citation type="journal article" date="2023" name="Commun. Biol.">
        <title>Genome analysis of Parmales, the sister group of diatoms, reveals the evolutionary specialization of diatoms from phago-mixotrophs to photoautotrophs.</title>
        <authorList>
            <person name="Ban H."/>
            <person name="Sato S."/>
            <person name="Yoshikawa S."/>
            <person name="Yamada K."/>
            <person name="Nakamura Y."/>
            <person name="Ichinomiya M."/>
            <person name="Sato N."/>
            <person name="Blanc-Mathieu R."/>
            <person name="Endo H."/>
            <person name="Kuwata A."/>
            <person name="Ogata H."/>
        </authorList>
    </citation>
    <scope>NUCLEOTIDE SEQUENCE [LARGE SCALE GENOMIC DNA]</scope>
</reference>
<dbReference type="AlphaFoldDB" id="A0A9W7G2Z7"/>
<feature type="region of interest" description="Disordered" evidence="1">
    <location>
        <begin position="308"/>
        <end position="351"/>
    </location>
</feature>
<proteinExistence type="predicted"/>
<dbReference type="InterPro" id="IPR050754">
    <property type="entry name" value="FKBP4/5/8-like"/>
</dbReference>
<feature type="compositionally biased region" description="Acidic residues" evidence="1">
    <location>
        <begin position="398"/>
        <end position="408"/>
    </location>
</feature>
<organism evidence="3 4">
    <name type="scientific">Triparma columacea</name>
    <dbReference type="NCBI Taxonomy" id="722753"/>
    <lineage>
        <taxon>Eukaryota</taxon>
        <taxon>Sar</taxon>
        <taxon>Stramenopiles</taxon>
        <taxon>Ochrophyta</taxon>
        <taxon>Bolidophyceae</taxon>
        <taxon>Parmales</taxon>
        <taxon>Triparmaceae</taxon>
        <taxon>Triparma</taxon>
    </lineage>
</organism>
<feature type="compositionally biased region" description="Low complexity" evidence="1">
    <location>
        <begin position="367"/>
        <end position="377"/>
    </location>
</feature>
<gene>
    <name evidence="3" type="ORF">TrCOL_g10876</name>
</gene>
<sequence>MPSLYQIHTKLQTPYGSGVVTDVGAQTPNGEAVAPARVKLVDWRLADGNSPTLYTHDCDLKEFIPPITVNCDVMTPYGRGRVLEVSDGRGQTKVVLTEWRLAYGSRVNCFVDKSDLTYLPKKKFNETNSLEKIEAANEKREMAKRALANNDLAAADSLYTQASFFLQNTDNSELTDNHDRAAMIESMIACKNNNAMTSLKLKRYKEAVQHATEALMLLDAVYKQRGLKIHKYLNRMGLSDTKLFNEWRAKSISYSSKANAMLGEYALALDLAKRGIMLTAGVESLAVIDKNFKKLMVDCKQRIERAQKKEKKAAKAMFGGSPKKNKKNGGDGGKKEMGGVVASKDGEKAGKAGKGALDDLLAKAEMAAAQPQPKVLVNPPPLPEEEDDKEQSGGGNDTGEEAEEEEGLWEQHQEAIILAGITAVAVGAVYMFTNRRR</sequence>
<feature type="region of interest" description="Disordered" evidence="1">
    <location>
        <begin position="367"/>
        <end position="411"/>
    </location>
</feature>
<feature type="compositionally biased region" description="Basic and acidic residues" evidence="1">
    <location>
        <begin position="328"/>
        <end position="337"/>
    </location>
</feature>
<evidence type="ECO:0000313" key="3">
    <source>
        <dbReference type="EMBL" id="GMI30034.1"/>
    </source>
</evidence>
<dbReference type="EMBL" id="BRYA01000693">
    <property type="protein sequence ID" value="GMI30034.1"/>
    <property type="molecule type" value="Genomic_DNA"/>
</dbReference>
<dbReference type="PANTHER" id="PTHR46512:SF9">
    <property type="entry name" value="PEPTIDYLPROLYL ISOMERASE"/>
    <property type="match status" value="1"/>
</dbReference>